<dbReference type="EMBL" id="JACHGT010000008">
    <property type="protein sequence ID" value="MBB6036186.1"/>
    <property type="molecule type" value="Genomic_DNA"/>
</dbReference>
<feature type="region of interest" description="Disordered" evidence="7">
    <location>
        <begin position="354"/>
        <end position="386"/>
    </location>
</feature>
<dbReference type="GO" id="GO:0003886">
    <property type="term" value="F:DNA (cytosine-5-)-methyltransferase activity"/>
    <property type="evidence" value="ECO:0007669"/>
    <property type="project" value="UniProtKB-EC"/>
</dbReference>
<dbReference type="Pfam" id="PF00145">
    <property type="entry name" value="DNA_methylase"/>
    <property type="match status" value="2"/>
</dbReference>
<comment type="similarity">
    <text evidence="6">Belongs to the class I-like SAM-binding methyltransferase superfamily. C5-methyltransferase family.</text>
</comment>
<reference evidence="8 9" key="1">
    <citation type="submission" date="2020-08" db="EMBL/GenBank/DDBJ databases">
        <title>Genomic Encyclopedia of Type Strains, Phase IV (KMG-IV): sequencing the most valuable type-strain genomes for metagenomic binning, comparative biology and taxonomic classification.</title>
        <authorList>
            <person name="Goeker M."/>
        </authorList>
    </citation>
    <scope>NUCLEOTIDE SEQUENCE [LARGE SCALE GENOMIC DNA]</scope>
    <source>
        <strain evidence="8 9">YIM 65646</strain>
    </source>
</reference>
<dbReference type="GO" id="GO:0009307">
    <property type="term" value="P:DNA restriction-modification system"/>
    <property type="evidence" value="ECO:0007669"/>
    <property type="project" value="UniProtKB-KW"/>
</dbReference>
<dbReference type="Gene3D" id="3.40.50.150">
    <property type="entry name" value="Vaccinia Virus protein VP39"/>
    <property type="match status" value="1"/>
</dbReference>
<dbReference type="PRINTS" id="PR00105">
    <property type="entry name" value="C5METTRFRASE"/>
</dbReference>
<keyword evidence="2 6" id="KW-0489">Methyltransferase</keyword>
<evidence type="ECO:0000313" key="8">
    <source>
        <dbReference type="EMBL" id="MBB6036186.1"/>
    </source>
</evidence>
<accession>A0A841FJ07</accession>
<evidence type="ECO:0000256" key="5">
    <source>
        <dbReference type="ARBA" id="ARBA00022747"/>
    </source>
</evidence>
<keyword evidence="9" id="KW-1185">Reference proteome</keyword>
<name>A0A841FJ07_9ACTN</name>
<comment type="caution">
    <text evidence="8">The sequence shown here is derived from an EMBL/GenBank/DDBJ whole genome shotgun (WGS) entry which is preliminary data.</text>
</comment>
<dbReference type="InterPro" id="IPR029063">
    <property type="entry name" value="SAM-dependent_MTases_sf"/>
</dbReference>
<dbReference type="InterPro" id="IPR050390">
    <property type="entry name" value="C5-Methyltransferase"/>
</dbReference>
<evidence type="ECO:0000256" key="4">
    <source>
        <dbReference type="ARBA" id="ARBA00022691"/>
    </source>
</evidence>
<dbReference type="SUPFAM" id="SSF53335">
    <property type="entry name" value="S-adenosyl-L-methionine-dependent methyltransferases"/>
    <property type="match status" value="1"/>
</dbReference>
<dbReference type="Gene3D" id="3.90.120.10">
    <property type="entry name" value="DNA Methylase, subunit A, domain 2"/>
    <property type="match status" value="1"/>
</dbReference>
<dbReference type="GO" id="GO:0044027">
    <property type="term" value="P:negative regulation of gene expression via chromosomal CpG island methylation"/>
    <property type="evidence" value="ECO:0007669"/>
    <property type="project" value="TreeGrafter"/>
</dbReference>
<protein>
    <recommendedName>
        <fullName evidence="1">DNA (cytosine-5-)-methyltransferase</fullName>
        <ecNumber evidence="1">2.1.1.37</ecNumber>
    </recommendedName>
</protein>
<keyword evidence="4 6" id="KW-0949">S-adenosyl-L-methionine</keyword>
<dbReference type="PANTHER" id="PTHR10629:SF52">
    <property type="entry name" value="DNA (CYTOSINE-5)-METHYLTRANSFERASE 1"/>
    <property type="match status" value="1"/>
</dbReference>
<dbReference type="AlphaFoldDB" id="A0A841FJ07"/>
<evidence type="ECO:0000256" key="6">
    <source>
        <dbReference type="PROSITE-ProRule" id="PRU01016"/>
    </source>
</evidence>
<dbReference type="Proteomes" id="UP000548476">
    <property type="component" value="Unassembled WGS sequence"/>
</dbReference>
<dbReference type="GO" id="GO:0032259">
    <property type="term" value="P:methylation"/>
    <property type="evidence" value="ECO:0007669"/>
    <property type="project" value="UniProtKB-KW"/>
</dbReference>
<organism evidence="8 9">
    <name type="scientific">Phytomonospora endophytica</name>
    <dbReference type="NCBI Taxonomy" id="714109"/>
    <lineage>
        <taxon>Bacteria</taxon>
        <taxon>Bacillati</taxon>
        <taxon>Actinomycetota</taxon>
        <taxon>Actinomycetes</taxon>
        <taxon>Micromonosporales</taxon>
        <taxon>Micromonosporaceae</taxon>
        <taxon>Phytomonospora</taxon>
    </lineage>
</organism>
<evidence type="ECO:0000313" key="9">
    <source>
        <dbReference type="Proteomes" id="UP000548476"/>
    </source>
</evidence>
<keyword evidence="3 6" id="KW-0808">Transferase</keyword>
<feature type="active site" evidence="6">
    <location>
        <position position="84"/>
    </location>
</feature>
<keyword evidence="5" id="KW-0680">Restriction system</keyword>
<dbReference type="GO" id="GO:0003677">
    <property type="term" value="F:DNA binding"/>
    <property type="evidence" value="ECO:0007669"/>
    <property type="project" value="TreeGrafter"/>
</dbReference>
<dbReference type="PANTHER" id="PTHR10629">
    <property type="entry name" value="CYTOSINE-SPECIFIC METHYLTRANSFERASE"/>
    <property type="match status" value="1"/>
</dbReference>
<dbReference type="InterPro" id="IPR001525">
    <property type="entry name" value="C5_MeTfrase"/>
</dbReference>
<evidence type="ECO:0000256" key="2">
    <source>
        <dbReference type="ARBA" id="ARBA00022603"/>
    </source>
</evidence>
<evidence type="ECO:0000256" key="3">
    <source>
        <dbReference type="ARBA" id="ARBA00022679"/>
    </source>
</evidence>
<proteinExistence type="inferred from homology"/>
<gene>
    <name evidence="8" type="ORF">HNR73_004054</name>
</gene>
<dbReference type="RefSeq" id="WP_184789019.1">
    <property type="nucleotide sequence ID" value="NZ_BONT01000046.1"/>
</dbReference>
<sequence>MIPEQARPSSPAPIHIVDLFAGPGGLDVAARWLGVGVDGIEWDANACATRRAAGLGTEQGDVRKYGPRDFKFKSANVLAGGPPCQTFTVAGSGAGRRALDQVLAFVKAMAAGEDVSAELADLDDERTGLVLEPLRWALEAVRADDRKPFETVVLEQVPAVLPVWKAVGEALEGVGYKVDCGILHTEEFGVPQTRRRAILIARRDRQPRLPEPTHRRYRKGVPRSAGETRLLPWETMGAALKRPHPFVVISNYGTGGDPKARGRRTSEEPSATVTGKISRNRLVSPAGAELDRFTNFEAGRLQTFPIDYPWSGADVAQQIGNAIPPRLAAHVLAAALGRDLDEGFFESVLASGWGPFSGPEGETPPVSSPGADSPEQSKAVPAPVAL</sequence>
<evidence type="ECO:0000256" key="1">
    <source>
        <dbReference type="ARBA" id="ARBA00011975"/>
    </source>
</evidence>
<dbReference type="PROSITE" id="PS51679">
    <property type="entry name" value="SAM_MT_C5"/>
    <property type="match status" value="1"/>
</dbReference>
<dbReference type="EC" id="2.1.1.37" evidence="1"/>
<evidence type="ECO:0000256" key="7">
    <source>
        <dbReference type="SAM" id="MobiDB-lite"/>
    </source>
</evidence>